<reference evidence="3" key="1">
    <citation type="journal article" date="2019" name="Int. J. Syst. Evol. Microbiol.">
        <title>The Global Catalogue of Microorganisms (GCM) 10K type strain sequencing project: providing services to taxonomists for standard genome sequencing and annotation.</title>
        <authorList>
            <consortium name="The Broad Institute Genomics Platform"/>
            <consortium name="The Broad Institute Genome Sequencing Center for Infectious Disease"/>
            <person name="Wu L."/>
            <person name="Ma J."/>
        </authorList>
    </citation>
    <scope>NUCLEOTIDE SEQUENCE [LARGE SCALE GENOMIC DNA]</scope>
    <source>
        <strain evidence="3">CGMCC 1.15419</strain>
    </source>
</reference>
<sequence>MELKEDPPPARWSEPRAAHDRFRPGLSPYLHYYYDLRAERGDAPPREPHGPDDGADLPGQLERALRDLVRRTFE</sequence>
<name>A0ABQ1VFL1_9RHOB</name>
<dbReference type="RefSeq" id="WP_103172083.1">
    <property type="nucleotide sequence ID" value="NZ_BMIV01000003.1"/>
</dbReference>
<proteinExistence type="predicted"/>
<accession>A0ABQ1VFL1</accession>
<gene>
    <name evidence="2" type="ORF">GCM10011402_12720</name>
</gene>
<dbReference type="Proteomes" id="UP000640509">
    <property type="component" value="Unassembled WGS sequence"/>
</dbReference>
<evidence type="ECO:0000313" key="2">
    <source>
        <dbReference type="EMBL" id="GGF62163.1"/>
    </source>
</evidence>
<protein>
    <submittedName>
        <fullName evidence="2">Uncharacterized protein</fullName>
    </submittedName>
</protein>
<evidence type="ECO:0000313" key="3">
    <source>
        <dbReference type="Proteomes" id="UP000640509"/>
    </source>
</evidence>
<dbReference type="EMBL" id="BMIV01000003">
    <property type="protein sequence ID" value="GGF62163.1"/>
    <property type="molecule type" value="Genomic_DNA"/>
</dbReference>
<feature type="region of interest" description="Disordered" evidence="1">
    <location>
        <begin position="40"/>
        <end position="60"/>
    </location>
</feature>
<comment type="caution">
    <text evidence="2">The sequence shown here is derived from an EMBL/GenBank/DDBJ whole genome shotgun (WGS) entry which is preliminary data.</text>
</comment>
<feature type="compositionally biased region" description="Basic and acidic residues" evidence="1">
    <location>
        <begin position="40"/>
        <end position="52"/>
    </location>
</feature>
<keyword evidence="3" id="KW-1185">Reference proteome</keyword>
<evidence type="ECO:0000256" key="1">
    <source>
        <dbReference type="SAM" id="MobiDB-lite"/>
    </source>
</evidence>
<organism evidence="2 3">
    <name type="scientific">Paracoccus acridae</name>
    <dbReference type="NCBI Taxonomy" id="1795310"/>
    <lineage>
        <taxon>Bacteria</taxon>
        <taxon>Pseudomonadati</taxon>
        <taxon>Pseudomonadota</taxon>
        <taxon>Alphaproteobacteria</taxon>
        <taxon>Rhodobacterales</taxon>
        <taxon>Paracoccaceae</taxon>
        <taxon>Paracoccus</taxon>
    </lineage>
</organism>